<evidence type="ECO:0000256" key="4">
    <source>
        <dbReference type="ARBA" id="ARBA00023125"/>
    </source>
</evidence>
<dbReference type="Pfam" id="PF00872">
    <property type="entry name" value="Transposase_mut"/>
    <property type="match status" value="1"/>
</dbReference>
<evidence type="ECO:0008006" key="8">
    <source>
        <dbReference type="Google" id="ProtNLM"/>
    </source>
</evidence>
<evidence type="ECO:0000313" key="7">
    <source>
        <dbReference type="Proteomes" id="UP000245698"/>
    </source>
</evidence>
<proteinExistence type="inferred from homology"/>
<dbReference type="AlphaFoldDB" id="A0A2P9ATK3"/>
<sequence>MGDLRGETALVRRRNSYTLEEKQRWLPRTMSLGRWCRCWRGGRASALAASPLELIPIDVTSGAPAALPLELARLPAGLKERGLSDVEFVVSDDHAGLKRSGRACHRRPGSAAIHALSAQ</sequence>
<gene>
    <name evidence="6" type="ORF">BQ8482_460016</name>
</gene>
<organism evidence="6 7">
    <name type="scientific">Mesorhizobium delmotii</name>
    <dbReference type="NCBI Taxonomy" id="1631247"/>
    <lineage>
        <taxon>Bacteria</taxon>
        <taxon>Pseudomonadati</taxon>
        <taxon>Pseudomonadota</taxon>
        <taxon>Alphaproteobacteria</taxon>
        <taxon>Hyphomicrobiales</taxon>
        <taxon>Phyllobacteriaceae</taxon>
        <taxon>Mesorhizobium</taxon>
    </lineage>
</organism>
<evidence type="ECO:0000256" key="2">
    <source>
        <dbReference type="ARBA" id="ARBA00010961"/>
    </source>
</evidence>
<dbReference type="GO" id="GO:0006313">
    <property type="term" value="P:DNA transposition"/>
    <property type="evidence" value="ECO:0007669"/>
    <property type="project" value="InterPro"/>
</dbReference>
<evidence type="ECO:0000256" key="3">
    <source>
        <dbReference type="ARBA" id="ARBA00022578"/>
    </source>
</evidence>
<evidence type="ECO:0000256" key="5">
    <source>
        <dbReference type="ARBA" id="ARBA00023172"/>
    </source>
</evidence>
<keyword evidence="4" id="KW-0238">DNA-binding</keyword>
<dbReference type="GO" id="GO:0004803">
    <property type="term" value="F:transposase activity"/>
    <property type="evidence" value="ECO:0007669"/>
    <property type="project" value="InterPro"/>
</dbReference>
<dbReference type="EMBL" id="FUIG01000055">
    <property type="protein sequence ID" value="SJM34507.1"/>
    <property type="molecule type" value="Genomic_DNA"/>
</dbReference>
<reference evidence="7" key="1">
    <citation type="submission" date="2016-12" db="EMBL/GenBank/DDBJ databases">
        <authorList>
            <person name="Brunel B."/>
        </authorList>
    </citation>
    <scope>NUCLEOTIDE SEQUENCE [LARGE SCALE GENOMIC DNA]</scope>
</reference>
<comment type="similarity">
    <text evidence="2">Belongs to the transposase mutator family.</text>
</comment>
<evidence type="ECO:0000313" key="6">
    <source>
        <dbReference type="EMBL" id="SJM34507.1"/>
    </source>
</evidence>
<comment type="function">
    <text evidence="1">Required for the transposition of the insertion element.</text>
</comment>
<keyword evidence="3" id="KW-0815">Transposition</keyword>
<dbReference type="InterPro" id="IPR001207">
    <property type="entry name" value="Transposase_mutator"/>
</dbReference>
<accession>A0A2P9ATK3</accession>
<dbReference type="Proteomes" id="UP000245698">
    <property type="component" value="Unassembled WGS sequence"/>
</dbReference>
<name>A0A2P9ATK3_9HYPH</name>
<protein>
    <recommendedName>
        <fullName evidence="8">Transposase</fullName>
    </recommendedName>
</protein>
<evidence type="ECO:0000256" key="1">
    <source>
        <dbReference type="ARBA" id="ARBA00002190"/>
    </source>
</evidence>
<dbReference type="GO" id="GO:0003677">
    <property type="term" value="F:DNA binding"/>
    <property type="evidence" value="ECO:0007669"/>
    <property type="project" value="UniProtKB-KW"/>
</dbReference>
<keyword evidence="5" id="KW-0233">DNA recombination</keyword>
<keyword evidence="7" id="KW-1185">Reference proteome</keyword>